<organism evidence="1">
    <name type="scientific">marine sediment metagenome</name>
    <dbReference type="NCBI Taxonomy" id="412755"/>
    <lineage>
        <taxon>unclassified sequences</taxon>
        <taxon>metagenomes</taxon>
        <taxon>ecological metagenomes</taxon>
    </lineage>
</organism>
<feature type="non-terminal residue" evidence="1">
    <location>
        <position position="1"/>
    </location>
</feature>
<comment type="caution">
    <text evidence="1">The sequence shown here is derived from an EMBL/GenBank/DDBJ whole genome shotgun (WGS) entry which is preliminary data.</text>
</comment>
<proteinExistence type="predicted"/>
<protein>
    <submittedName>
        <fullName evidence="1">Uncharacterized protein</fullName>
    </submittedName>
</protein>
<dbReference type="AlphaFoldDB" id="X1MLA9"/>
<sequence>IQKFEKKVIIYKISDFFEENFFETKKIIYFAV</sequence>
<gene>
    <name evidence="1" type="ORF">S06H3_27010</name>
</gene>
<accession>X1MLA9</accession>
<dbReference type="EMBL" id="BARV01015645">
    <property type="protein sequence ID" value="GAI32078.1"/>
    <property type="molecule type" value="Genomic_DNA"/>
</dbReference>
<evidence type="ECO:0000313" key="1">
    <source>
        <dbReference type="EMBL" id="GAI32078.1"/>
    </source>
</evidence>
<reference evidence="1" key="1">
    <citation type="journal article" date="2014" name="Front. Microbiol.">
        <title>High frequency of phylogenetically diverse reductive dehalogenase-homologous genes in deep subseafloor sedimentary metagenomes.</title>
        <authorList>
            <person name="Kawai M."/>
            <person name="Futagami T."/>
            <person name="Toyoda A."/>
            <person name="Takaki Y."/>
            <person name="Nishi S."/>
            <person name="Hori S."/>
            <person name="Arai W."/>
            <person name="Tsubouchi T."/>
            <person name="Morono Y."/>
            <person name="Uchiyama I."/>
            <person name="Ito T."/>
            <person name="Fujiyama A."/>
            <person name="Inagaki F."/>
            <person name="Takami H."/>
        </authorList>
    </citation>
    <scope>NUCLEOTIDE SEQUENCE</scope>
    <source>
        <strain evidence="1">Expedition CK06-06</strain>
    </source>
</reference>
<name>X1MLA9_9ZZZZ</name>